<accession>A0A9E8SCL2</accession>
<feature type="transmembrane region" description="Helical" evidence="1">
    <location>
        <begin position="111"/>
        <end position="131"/>
    </location>
</feature>
<keyword evidence="1" id="KW-0472">Membrane</keyword>
<reference evidence="2" key="1">
    <citation type="submission" date="2022-11" db="EMBL/GenBank/DDBJ databases">
        <title>Description of Microcella daejonensis nov. sp, isolated from riverside soil.</title>
        <authorList>
            <person name="Molina K.M."/>
            <person name="Kim S.B."/>
        </authorList>
    </citation>
    <scope>NUCLEOTIDE SEQUENCE</scope>
    <source>
        <strain evidence="2">MMS21-STM12</strain>
    </source>
</reference>
<dbReference type="KEGG" id="mdb:OVN18_06480"/>
<feature type="transmembrane region" description="Helical" evidence="1">
    <location>
        <begin position="81"/>
        <end position="99"/>
    </location>
</feature>
<feature type="transmembrane region" description="Helical" evidence="1">
    <location>
        <begin position="181"/>
        <end position="200"/>
    </location>
</feature>
<keyword evidence="1" id="KW-0812">Transmembrane</keyword>
<dbReference type="AlphaFoldDB" id="A0A9E8SCL2"/>
<feature type="transmembrane region" description="Helical" evidence="1">
    <location>
        <begin position="151"/>
        <end position="169"/>
    </location>
</feature>
<dbReference type="EMBL" id="CP113089">
    <property type="protein sequence ID" value="WAB82642.1"/>
    <property type="molecule type" value="Genomic_DNA"/>
</dbReference>
<sequence length="296" mass="31062">MSAAELAASIPVRLGEALPTARALEDAAAGVHAPVLADRLRSIDREHDRAMARLRATYRAREDGYEGAPAGEEPHDPPRDIWGLDALALVLVAVGLAVLPASARFADRWDAASAAALSACLIVLATLLHLVGALRSRSSAGVSNHRASSVISFDAVAALAGAGLVVWRASLPRDGAPIESVLVPAVAAGVCGVLLGLVWIDARGRGAPEREQAARYRSAEASWREDLDPQAEVLAARSREAALAAALELDAGVRAALETDLAEAALILRRREEVPYEIATAIGKAPFGSMRYDDRV</sequence>
<organism evidence="2 3">
    <name type="scientific">Microcella daejeonensis</name>
    <dbReference type="NCBI Taxonomy" id="2994971"/>
    <lineage>
        <taxon>Bacteria</taxon>
        <taxon>Bacillati</taxon>
        <taxon>Actinomycetota</taxon>
        <taxon>Actinomycetes</taxon>
        <taxon>Micrococcales</taxon>
        <taxon>Microbacteriaceae</taxon>
        <taxon>Microcella</taxon>
    </lineage>
</organism>
<dbReference type="Proteomes" id="UP001164706">
    <property type="component" value="Chromosome"/>
</dbReference>
<evidence type="ECO:0000313" key="3">
    <source>
        <dbReference type="Proteomes" id="UP001164706"/>
    </source>
</evidence>
<gene>
    <name evidence="2" type="ORF">OVN18_06480</name>
</gene>
<evidence type="ECO:0000313" key="2">
    <source>
        <dbReference type="EMBL" id="WAB82642.1"/>
    </source>
</evidence>
<keyword evidence="3" id="KW-1185">Reference proteome</keyword>
<dbReference type="RefSeq" id="WP_267782821.1">
    <property type="nucleotide sequence ID" value="NZ_CP113089.1"/>
</dbReference>
<evidence type="ECO:0000256" key="1">
    <source>
        <dbReference type="SAM" id="Phobius"/>
    </source>
</evidence>
<keyword evidence="1" id="KW-1133">Transmembrane helix</keyword>
<name>A0A9E8SCL2_9MICO</name>
<protein>
    <submittedName>
        <fullName evidence="2">Uncharacterized protein</fullName>
    </submittedName>
</protein>
<proteinExistence type="predicted"/>